<feature type="region of interest" description="Disordered" evidence="1">
    <location>
        <begin position="19"/>
        <end position="50"/>
    </location>
</feature>
<sequence>MGKTCVCAPTKHKGSFRCRLHRSSATSQSAATTQLDLPKPLRSSSHLDDL</sequence>
<reference evidence="2" key="1">
    <citation type="submission" date="2019-12" db="EMBL/GenBank/DDBJ databases">
        <title>Genome sequencing and annotation of Brassica cretica.</title>
        <authorList>
            <person name="Studholme D.J."/>
            <person name="Sarris P.F."/>
        </authorList>
    </citation>
    <scope>NUCLEOTIDE SEQUENCE</scope>
    <source>
        <strain evidence="2">PFS-001/15</strain>
        <tissue evidence="2">Leaf</tissue>
    </source>
</reference>
<dbReference type="PANTHER" id="PTHR33132">
    <property type="entry name" value="OSJNBB0118P14.9 PROTEIN"/>
    <property type="match status" value="1"/>
</dbReference>
<dbReference type="Proteomes" id="UP000712281">
    <property type="component" value="Unassembled WGS sequence"/>
</dbReference>
<evidence type="ECO:0000313" key="2">
    <source>
        <dbReference type="EMBL" id="KAF2535532.1"/>
    </source>
</evidence>
<proteinExistence type="predicted"/>
<evidence type="ECO:0000256" key="1">
    <source>
        <dbReference type="SAM" id="MobiDB-lite"/>
    </source>
</evidence>
<organism evidence="2 3">
    <name type="scientific">Brassica cretica</name>
    <name type="common">Mustard</name>
    <dbReference type="NCBI Taxonomy" id="69181"/>
    <lineage>
        <taxon>Eukaryota</taxon>
        <taxon>Viridiplantae</taxon>
        <taxon>Streptophyta</taxon>
        <taxon>Embryophyta</taxon>
        <taxon>Tracheophyta</taxon>
        <taxon>Spermatophyta</taxon>
        <taxon>Magnoliopsida</taxon>
        <taxon>eudicotyledons</taxon>
        <taxon>Gunneridae</taxon>
        <taxon>Pentapetalae</taxon>
        <taxon>rosids</taxon>
        <taxon>malvids</taxon>
        <taxon>Brassicales</taxon>
        <taxon>Brassicaceae</taxon>
        <taxon>Brassiceae</taxon>
        <taxon>Brassica</taxon>
    </lineage>
</organism>
<comment type="caution">
    <text evidence="2">The sequence shown here is derived from an EMBL/GenBank/DDBJ whole genome shotgun (WGS) entry which is preliminary data.</text>
</comment>
<gene>
    <name evidence="2" type="ORF">F2Q68_00022135</name>
</gene>
<accession>A0A8S9FXR6</accession>
<dbReference type="EMBL" id="QGKW02002228">
    <property type="protein sequence ID" value="KAF2535532.1"/>
    <property type="molecule type" value="Genomic_DNA"/>
</dbReference>
<evidence type="ECO:0008006" key="4">
    <source>
        <dbReference type="Google" id="ProtNLM"/>
    </source>
</evidence>
<name>A0A8S9FXR6_BRACR</name>
<evidence type="ECO:0000313" key="3">
    <source>
        <dbReference type="Proteomes" id="UP000712281"/>
    </source>
</evidence>
<dbReference type="AlphaFoldDB" id="A0A8S9FXR6"/>
<protein>
    <recommendedName>
        <fullName evidence="4">Serine-rich protein</fullName>
    </recommendedName>
</protein>
<feature type="compositionally biased region" description="Low complexity" evidence="1">
    <location>
        <begin position="23"/>
        <end position="34"/>
    </location>
</feature>
<dbReference type="PANTHER" id="PTHR33132:SF144">
    <property type="entry name" value="SERINE-RICH PROTEIN-LIKE PROTEIN"/>
    <property type="match status" value="1"/>
</dbReference>